<gene>
    <name evidence="3" type="ORF">D5H78_09885</name>
</gene>
<keyword evidence="4" id="KW-1185">Reference proteome</keyword>
<sequence length="79" mass="7916">MADQQTLRTSSTPSSAKAWFAAVTAALIALCSSLATALGGTDAGWDSITAGQWLTAVIAALTALGITGGGTWQIANKPH</sequence>
<name>A0A3A3Z5M2_9ACTN</name>
<evidence type="ECO:0000256" key="2">
    <source>
        <dbReference type="SAM" id="SignalP"/>
    </source>
</evidence>
<keyword evidence="1" id="KW-1133">Transmembrane helix</keyword>
<proteinExistence type="predicted"/>
<evidence type="ECO:0008006" key="5">
    <source>
        <dbReference type="Google" id="ProtNLM"/>
    </source>
</evidence>
<protein>
    <recommendedName>
        <fullName evidence="5">Holin</fullName>
    </recommendedName>
</protein>
<dbReference type="OrthoDB" id="5198667at2"/>
<evidence type="ECO:0000313" key="4">
    <source>
        <dbReference type="Proteomes" id="UP000265614"/>
    </source>
</evidence>
<feature type="transmembrane region" description="Helical" evidence="1">
    <location>
        <begin position="53"/>
        <end position="75"/>
    </location>
</feature>
<keyword evidence="1" id="KW-0812">Transmembrane</keyword>
<comment type="caution">
    <text evidence="3">The sequence shown here is derived from an EMBL/GenBank/DDBJ whole genome shotgun (WGS) entry which is preliminary data.</text>
</comment>
<keyword evidence="1" id="KW-0472">Membrane</keyword>
<organism evidence="3 4">
    <name type="scientific">Vallicoccus soli</name>
    <dbReference type="NCBI Taxonomy" id="2339232"/>
    <lineage>
        <taxon>Bacteria</taxon>
        <taxon>Bacillati</taxon>
        <taxon>Actinomycetota</taxon>
        <taxon>Actinomycetes</taxon>
        <taxon>Motilibacterales</taxon>
        <taxon>Vallicoccaceae</taxon>
        <taxon>Vallicoccus</taxon>
    </lineage>
</organism>
<dbReference type="Proteomes" id="UP000265614">
    <property type="component" value="Unassembled WGS sequence"/>
</dbReference>
<accession>A0A3A3Z5M2</accession>
<dbReference type="EMBL" id="QZEZ01000004">
    <property type="protein sequence ID" value="RJK95904.1"/>
    <property type="molecule type" value="Genomic_DNA"/>
</dbReference>
<feature type="chain" id="PRO_5038425559" description="Holin" evidence="2">
    <location>
        <begin position="38"/>
        <end position="79"/>
    </location>
</feature>
<feature type="signal peptide" evidence="2">
    <location>
        <begin position="1"/>
        <end position="37"/>
    </location>
</feature>
<dbReference type="AlphaFoldDB" id="A0A3A3Z5M2"/>
<evidence type="ECO:0000256" key="1">
    <source>
        <dbReference type="SAM" id="Phobius"/>
    </source>
</evidence>
<evidence type="ECO:0000313" key="3">
    <source>
        <dbReference type="EMBL" id="RJK95904.1"/>
    </source>
</evidence>
<dbReference type="RefSeq" id="WP_119950330.1">
    <property type="nucleotide sequence ID" value="NZ_QZEZ01000004.1"/>
</dbReference>
<keyword evidence="2" id="KW-0732">Signal</keyword>
<reference evidence="3 4" key="1">
    <citation type="submission" date="2018-09" db="EMBL/GenBank/DDBJ databases">
        <title>YIM 75000 draft genome.</title>
        <authorList>
            <person name="Tang S."/>
            <person name="Feng Y."/>
        </authorList>
    </citation>
    <scope>NUCLEOTIDE SEQUENCE [LARGE SCALE GENOMIC DNA]</scope>
    <source>
        <strain evidence="3 4">YIM 75000</strain>
    </source>
</reference>